<dbReference type="Gene3D" id="4.10.60.10">
    <property type="entry name" value="Zinc finger, CCHC-type"/>
    <property type="match status" value="1"/>
</dbReference>
<feature type="domain" description="CCHC-type" evidence="2">
    <location>
        <begin position="79"/>
        <end position="93"/>
    </location>
</feature>
<keyword evidence="1" id="KW-0862">Zinc</keyword>
<organism evidence="3 4">
    <name type="scientific">Ceratitis capitata</name>
    <name type="common">Mediterranean fruit fly</name>
    <name type="synonym">Tephritis capitata</name>
    <dbReference type="NCBI Taxonomy" id="7213"/>
    <lineage>
        <taxon>Eukaryota</taxon>
        <taxon>Metazoa</taxon>
        <taxon>Ecdysozoa</taxon>
        <taxon>Arthropoda</taxon>
        <taxon>Hexapoda</taxon>
        <taxon>Insecta</taxon>
        <taxon>Pterygota</taxon>
        <taxon>Neoptera</taxon>
        <taxon>Endopterygota</taxon>
        <taxon>Diptera</taxon>
        <taxon>Brachycera</taxon>
        <taxon>Muscomorpha</taxon>
        <taxon>Tephritoidea</taxon>
        <taxon>Tephritidae</taxon>
        <taxon>Ceratitis</taxon>
        <taxon>Ceratitis</taxon>
    </lineage>
</organism>
<dbReference type="Pfam" id="PF00098">
    <property type="entry name" value="zf-CCHC"/>
    <property type="match status" value="1"/>
</dbReference>
<name>A0A811UVI5_CERCA</name>
<dbReference type="InterPro" id="IPR001878">
    <property type="entry name" value="Znf_CCHC"/>
</dbReference>
<evidence type="ECO:0000256" key="1">
    <source>
        <dbReference type="PROSITE-ProRule" id="PRU00047"/>
    </source>
</evidence>
<reference evidence="3" key="1">
    <citation type="submission" date="2020-11" db="EMBL/GenBank/DDBJ databases">
        <authorList>
            <person name="Whitehead M."/>
        </authorList>
    </citation>
    <scope>NUCLEOTIDE SEQUENCE</scope>
    <source>
        <strain evidence="3">EGII</strain>
    </source>
</reference>
<keyword evidence="1" id="KW-0863">Zinc-finger</keyword>
<sequence>MSSIYQIKKLDDANYDTWCMQMACVLVHAQIWSVDEAIEEYDRQTQKEKEDDASVNQQAFLANSKGVTKNIIREFNGVCFKCGKREHIAAKCRLSEREGNSSQSEKCSLSSLQQQIFRNSIKPTGASTVVGLLIFAASDAYLRLSQNVERE</sequence>
<dbReference type="PROSITE" id="PS50158">
    <property type="entry name" value="ZF_CCHC"/>
    <property type="match status" value="1"/>
</dbReference>
<dbReference type="SMART" id="SM00343">
    <property type="entry name" value="ZnF_C2HC"/>
    <property type="match status" value="1"/>
</dbReference>
<evidence type="ECO:0000313" key="3">
    <source>
        <dbReference type="EMBL" id="CAD7001063.1"/>
    </source>
</evidence>
<keyword evidence="1" id="KW-0479">Metal-binding</keyword>
<comment type="caution">
    <text evidence="3">The sequence shown here is derived from an EMBL/GenBank/DDBJ whole genome shotgun (WGS) entry which is preliminary data.</text>
</comment>
<proteinExistence type="predicted"/>
<dbReference type="Proteomes" id="UP000606786">
    <property type="component" value="Unassembled WGS sequence"/>
</dbReference>
<dbReference type="EMBL" id="CAJHJT010000023">
    <property type="protein sequence ID" value="CAD7001063.1"/>
    <property type="molecule type" value="Genomic_DNA"/>
</dbReference>
<dbReference type="AlphaFoldDB" id="A0A811UVI5"/>
<dbReference type="GO" id="GO:0003676">
    <property type="term" value="F:nucleic acid binding"/>
    <property type="evidence" value="ECO:0007669"/>
    <property type="project" value="InterPro"/>
</dbReference>
<gene>
    <name evidence="3" type="ORF">CCAP1982_LOCUS9535</name>
</gene>
<evidence type="ECO:0000259" key="2">
    <source>
        <dbReference type="PROSITE" id="PS50158"/>
    </source>
</evidence>
<keyword evidence="4" id="KW-1185">Reference proteome</keyword>
<protein>
    <submittedName>
        <fullName evidence="3">(Mediterranean fruit fly) hypothetical protein</fullName>
    </submittedName>
</protein>
<evidence type="ECO:0000313" key="4">
    <source>
        <dbReference type="Proteomes" id="UP000606786"/>
    </source>
</evidence>
<accession>A0A811UVI5</accession>
<dbReference type="GO" id="GO:0008270">
    <property type="term" value="F:zinc ion binding"/>
    <property type="evidence" value="ECO:0007669"/>
    <property type="project" value="UniProtKB-KW"/>
</dbReference>